<reference evidence="3 4" key="1">
    <citation type="submission" date="2018-03" db="EMBL/GenBank/DDBJ databases">
        <authorList>
            <person name="Keele B.F."/>
        </authorList>
    </citation>
    <scope>NUCLEOTIDE SEQUENCE [LARGE SCALE GENOMIC DNA]</scope>
    <source>
        <strain evidence="3 4">CECT 8504</strain>
    </source>
</reference>
<evidence type="ECO:0000256" key="1">
    <source>
        <dbReference type="SAM" id="MobiDB-lite"/>
    </source>
</evidence>
<feature type="chain" id="PRO_5015339251" evidence="2">
    <location>
        <begin position="23"/>
        <end position="214"/>
    </location>
</feature>
<feature type="signal peptide" evidence="2">
    <location>
        <begin position="1"/>
        <end position="22"/>
    </location>
</feature>
<keyword evidence="2" id="KW-0732">Signal</keyword>
<gene>
    <name evidence="3" type="ORF">PAA8504_04053</name>
</gene>
<evidence type="ECO:0000313" key="4">
    <source>
        <dbReference type="Proteomes" id="UP000244912"/>
    </source>
</evidence>
<dbReference type="Proteomes" id="UP000244912">
    <property type="component" value="Unassembled WGS sequence"/>
</dbReference>
<evidence type="ECO:0000313" key="3">
    <source>
        <dbReference type="EMBL" id="SPJ26197.1"/>
    </source>
</evidence>
<protein>
    <submittedName>
        <fullName evidence="3">Uncharacterized protein</fullName>
    </submittedName>
</protein>
<organism evidence="3 4">
    <name type="scientific">Palleronia abyssalis</name>
    <dbReference type="NCBI Taxonomy" id="1501240"/>
    <lineage>
        <taxon>Bacteria</taxon>
        <taxon>Pseudomonadati</taxon>
        <taxon>Pseudomonadota</taxon>
        <taxon>Alphaproteobacteria</taxon>
        <taxon>Rhodobacterales</taxon>
        <taxon>Roseobacteraceae</taxon>
        <taxon>Palleronia</taxon>
    </lineage>
</organism>
<accession>A0A2R8C194</accession>
<dbReference type="EMBL" id="ONZF01000015">
    <property type="protein sequence ID" value="SPJ26197.1"/>
    <property type="molecule type" value="Genomic_DNA"/>
</dbReference>
<dbReference type="AlphaFoldDB" id="A0A2R8C194"/>
<dbReference type="RefSeq" id="WP_108895905.1">
    <property type="nucleotide sequence ID" value="NZ_ONZF01000015.1"/>
</dbReference>
<proteinExistence type="predicted"/>
<sequence length="214" mass="22702">MIKSRYLPLAVLLAIAGSAAQAQQLPQPLGDTPSRPAAEGTPQPFAQTATSPPVVTPEETPVDPAKVASLRAAYEDLRRREAEAASLSAPATPETSAARDALAARAEELDTLVTRATWEADNMNWFVADIRQSGPVALPEGTPANMTLSVALATVQKGALSYHSPPPFRDETLQSSFGEPSVVLRVAEAPGVQLVWVPKEGFAFMSGQSLEIFR</sequence>
<evidence type="ECO:0000256" key="2">
    <source>
        <dbReference type="SAM" id="SignalP"/>
    </source>
</evidence>
<feature type="region of interest" description="Disordered" evidence="1">
    <location>
        <begin position="24"/>
        <end position="62"/>
    </location>
</feature>
<keyword evidence="4" id="KW-1185">Reference proteome</keyword>
<name>A0A2R8C194_9RHOB</name>